<dbReference type="PANTHER" id="PTHR34360">
    <property type="entry name" value="OS08G0519400 PROTEIN"/>
    <property type="match status" value="1"/>
</dbReference>
<feature type="signal peptide" evidence="3">
    <location>
        <begin position="1"/>
        <end position="27"/>
    </location>
</feature>
<reference evidence="4" key="1">
    <citation type="submission" date="2022-04" db="EMBL/GenBank/DDBJ databases">
        <title>A functionally conserved STORR gene fusion in Papaver species that diverged 16.8 million years ago.</title>
        <authorList>
            <person name="Catania T."/>
        </authorList>
    </citation>
    <scope>NUCLEOTIDE SEQUENCE</scope>
    <source>
        <strain evidence="4">S-188037</strain>
    </source>
</reference>
<accession>A0AAD4X735</accession>
<sequence>MAGFVMLNPSSVLLVYLSLTTITYVISHLDNSQMICTDKPNGLTSELQKMKLKSTQLESILEERIQSLNIRMHSVEGKKKLIEEMDDKIHSLQTALISIKKEAALPMERVNALEEEVRLLWATTRKNNFDLHSLETEVHDMEANLEVLNSEIEKARSIVTEQWIQIRQLDQALQVTEIRILKAKSKTGTTKCTFTKFIQEILERHHQKLNTVLEPVFLTKESFQNSHMSQDLYSLKEYHHQLQRFVKNEMERNEFTATIANQEVVFFLASALVTFPILAAWMLLTSQFS</sequence>
<feature type="transmembrane region" description="Helical" evidence="2">
    <location>
        <begin position="264"/>
        <end position="284"/>
    </location>
</feature>
<dbReference type="EMBL" id="JAJJMB010014612">
    <property type="protein sequence ID" value="KAI3859301.1"/>
    <property type="molecule type" value="Genomic_DNA"/>
</dbReference>
<feature type="coiled-coil region" evidence="1">
    <location>
        <begin position="131"/>
        <end position="158"/>
    </location>
</feature>
<evidence type="ECO:0000313" key="4">
    <source>
        <dbReference type="EMBL" id="KAI3859301.1"/>
    </source>
</evidence>
<proteinExistence type="predicted"/>
<comment type="caution">
    <text evidence="4">The sequence shown here is derived from an EMBL/GenBank/DDBJ whole genome shotgun (WGS) entry which is preliminary data.</text>
</comment>
<dbReference type="AlphaFoldDB" id="A0AAD4X735"/>
<keyword evidence="1" id="KW-0175">Coiled coil</keyword>
<name>A0AAD4X735_9MAGN</name>
<evidence type="ECO:0000256" key="1">
    <source>
        <dbReference type="SAM" id="Coils"/>
    </source>
</evidence>
<dbReference type="PANTHER" id="PTHR34360:SF2">
    <property type="entry name" value="MYOSIN HEAVY CHAIN-LIKE PROTEIN"/>
    <property type="match status" value="1"/>
</dbReference>
<keyword evidence="2" id="KW-0812">Transmembrane</keyword>
<keyword evidence="2" id="KW-0472">Membrane</keyword>
<gene>
    <name evidence="4" type="ORF">MKW98_007682</name>
</gene>
<keyword evidence="5" id="KW-1185">Reference proteome</keyword>
<evidence type="ECO:0000313" key="5">
    <source>
        <dbReference type="Proteomes" id="UP001202328"/>
    </source>
</evidence>
<keyword evidence="2" id="KW-1133">Transmembrane helix</keyword>
<feature type="chain" id="PRO_5042141406" evidence="3">
    <location>
        <begin position="28"/>
        <end position="289"/>
    </location>
</feature>
<protein>
    <submittedName>
        <fullName evidence="4">Uncharacterized protein</fullName>
    </submittedName>
</protein>
<keyword evidence="3" id="KW-0732">Signal</keyword>
<organism evidence="4 5">
    <name type="scientific">Papaver atlanticum</name>
    <dbReference type="NCBI Taxonomy" id="357466"/>
    <lineage>
        <taxon>Eukaryota</taxon>
        <taxon>Viridiplantae</taxon>
        <taxon>Streptophyta</taxon>
        <taxon>Embryophyta</taxon>
        <taxon>Tracheophyta</taxon>
        <taxon>Spermatophyta</taxon>
        <taxon>Magnoliopsida</taxon>
        <taxon>Ranunculales</taxon>
        <taxon>Papaveraceae</taxon>
        <taxon>Papaveroideae</taxon>
        <taxon>Papaver</taxon>
    </lineage>
</organism>
<dbReference type="Proteomes" id="UP001202328">
    <property type="component" value="Unassembled WGS sequence"/>
</dbReference>
<evidence type="ECO:0000256" key="2">
    <source>
        <dbReference type="SAM" id="Phobius"/>
    </source>
</evidence>
<evidence type="ECO:0000256" key="3">
    <source>
        <dbReference type="SAM" id="SignalP"/>
    </source>
</evidence>